<reference evidence="1" key="1">
    <citation type="submission" date="2014-01" db="EMBL/GenBank/DDBJ databases">
        <authorList>
            <person name="Brown-Elliot B."/>
            <person name="Wallace R."/>
            <person name="Lenaerts A."/>
            <person name="Ordway D."/>
            <person name="DeGroote M.A."/>
            <person name="Parker T."/>
            <person name="Sizemore C."/>
            <person name="Tallon L.J."/>
            <person name="Sadzewicz L.K."/>
            <person name="Sengamalay N."/>
            <person name="Fraser C.M."/>
            <person name="Hine E."/>
            <person name="Shefchek K.A."/>
            <person name="Das S.P."/>
            <person name="Tettelin H."/>
        </authorList>
    </citation>
    <scope>NUCLEOTIDE SEQUENCE [LARGE SCALE GENOMIC DNA]</scope>
    <source>
        <strain evidence="1">4042</strain>
    </source>
</reference>
<proteinExistence type="predicted"/>
<sequence>MPMDTREDQLERRIAALTADDPQFAAARPDEAVATAVQRPGCACQR</sequence>
<name>X8DJ65_MYCXE</name>
<evidence type="ECO:0000313" key="1">
    <source>
        <dbReference type="EMBL" id="EUA68424.1"/>
    </source>
</evidence>
<accession>X8DJ65</accession>
<gene>
    <name evidence="1" type="ORF">I553_3595</name>
</gene>
<organism evidence="1">
    <name type="scientific">Mycobacterium xenopi 4042</name>
    <dbReference type="NCBI Taxonomy" id="1299334"/>
    <lineage>
        <taxon>Bacteria</taxon>
        <taxon>Bacillati</taxon>
        <taxon>Actinomycetota</taxon>
        <taxon>Actinomycetes</taxon>
        <taxon>Mycobacteriales</taxon>
        <taxon>Mycobacteriaceae</taxon>
        <taxon>Mycobacterium</taxon>
    </lineage>
</organism>
<protein>
    <submittedName>
        <fullName evidence="1">Thioester reductase domain protein</fullName>
    </submittedName>
</protein>
<comment type="caution">
    <text evidence="1">The sequence shown here is derived from an EMBL/GenBank/DDBJ whole genome shotgun (WGS) entry which is preliminary data.</text>
</comment>
<dbReference type="EMBL" id="JAOB01000015">
    <property type="protein sequence ID" value="EUA68424.1"/>
    <property type="molecule type" value="Genomic_DNA"/>
</dbReference>
<dbReference type="AlphaFoldDB" id="X8DJ65"/>
<dbReference type="PATRIC" id="fig|1299334.3.peg.1789"/>